<accession>A0A7S1FCG1</accession>
<protein>
    <submittedName>
        <fullName evidence="1">Uncharacterized protein</fullName>
    </submittedName>
</protein>
<dbReference type="EMBL" id="HBFQ01047832">
    <property type="protein sequence ID" value="CAD8859776.1"/>
    <property type="molecule type" value="Transcribed_RNA"/>
</dbReference>
<organism evidence="1">
    <name type="scientific">Noctiluca scintillans</name>
    <name type="common">Sea sparkle</name>
    <name type="synonym">Red tide dinoflagellate</name>
    <dbReference type="NCBI Taxonomy" id="2966"/>
    <lineage>
        <taxon>Eukaryota</taxon>
        <taxon>Sar</taxon>
        <taxon>Alveolata</taxon>
        <taxon>Dinophyceae</taxon>
        <taxon>Noctilucales</taxon>
        <taxon>Noctilucaceae</taxon>
        <taxon>Noctiluca</taxon>
    </lineage>
</organism>
<evidence type="ECO:0000313" key="1">
    <source>
        <dbReference type="EMBL" id="CAD8859776.1"/>
    </source>
</evidence>
<reference evidence="1" key="1">
    <citation type="submission" date="2021-01" db="EMBL/GenBank/DDBJ databases">
        <authorList>
            <person name="Corre E."/>
            <person name="Pelletier E."/>
            <person name="Niang G."/>
            <person name="Scheremetjew M."/>
            <person name="Finn R."/>
            <person name="Kale V."/>
            <person name="Holt S."/>
            <person name="Cochrane G."/>
            <person name="Meng A."/>
            <person name="Brown T."/>
            <person name="Cohen L."/>
        </authorList>
    </citation>
    <scope>NUCLEOTIDE SEQUENCE</scope>
</reference>
<sequence>MSVDRTVFPANYGVRRRFARTSVCLELCCCSRFPCCRRCPCGRALRARESVQMLSPPRLQEMHGFSPPIFKVPTIDHAGDNDIVEVSFAESETMDGVEVTVIFKDEDRPNRCADCFYDVIRLPLFGRQCDIETFTVLRGPAGVFDRIHFEGTYSGDQDWSAQVPRHMTAVVPVSEFELESESGRLVIWINVWNHLFGPRNNNPDMTFDTVDSFLLTRGLRREVDARFVGLLNRVA</sequence>
<name>A0A7S1FCG1_NOCSC</name>
<gene>
    <name evidence="1" type="ORF">NSCI0253_LOCUS34130</name>
</gene>
<dbReference type="AlphaFoldDB" id="A0A7S1FCG1"/>
<proteinExistence type="predicted"/>